<dbReference type="Proteomes" id="UP000626109">
    <property type="component" value="Unassembled WGS sequence"/>
</dbReference>
<dbReference type="Gene3D" id="1.10.220.10">
    <property type="entry name" value="Annexin"/>
    <property type="match status" value="4"/>
</dbReference>
<dbReference type="Gene3D" id="3.40.630.30">
    <property type="match status" value="1"/>
</dbReference>
<dbReference type="InterPro" id="IPR037104">
    <property type="entry name" value="Annexin_sf"/>
</dbReference>
<evidence type="ECO:0000313" key="5">
    <source>
        <dbReference type="Proteomes" id="UP000626109"/>
    </source>
</evidence>
<protein>
    <recommendedName>
        <fullName evidence="6">Annexin</fullName>
    </recommendedName>
</protein>
<dbReference type="Pfam" id="PF00191">
    <property type="entry name" value="Annexin"/>
    <property type="match status" value="4"/>
</dbReference>
<dbReference type="PANTHER" id="PTHR10502:SF175">
    <property type="entry name" value="ANNEXIN A13"/>
    <property type="match status" value="1"/>
</dbReference>
<dbReference type="GO" id="GO:0005634">
    <property type="term" value="C:nucleus"/>
    <property type="evidence" value="ECO:0007669"/>
    <property type="project" value="TreeGrafter"/>
</dbReference>
<dbReference type="InterPro" id="IPR001464">
    <property type="entry name" value="Annexin"/>
</dbReference>
<evidence type="ECO:0000256" key="2">
    <source>
        <dbReference type="ARBA" id="ARBA00023216"/>
    </source>
</evidence>
<dbReference type="PROSITE" id="PS51897">
    <property type="entry name" value="ANNEXIN_2"/>
    <property type="match status" value="4"/>
</dbReference>
<dbReference type="InterPro" id="IPR018502">
    <property type="entry name" value="Annexin_repeat"/>
</dbReference>
<organism evidence="4 5">
    <name type="scientific">Polarella glacialis</name>
    <name type="common">Dinoflagellate</name>
    <dbReference type="NCBI Taxonomy" id="89957"/>
    <lineage>
        <taxon>Eukaryota</taxon>
        <taxon>Sar</taxon>
        <taxon>Alveolata</taxon>
        <taxon>Dinophyceae</taxon>
        <taxon>Suessiales</taxon>
        <taxon>Suessiaceae</taxon>
        <taxon>Polarella</taxon>
    </lineage>
</organism>
<dbReference type="GO" id="GO:0005886">
    <property type="term" value="C:plasma membrane"/>
    <property type="evidence" value="ECO:0007669"/>
    <property type="project" value="TreeGrafter"/>
</dbReference>
<dbReference type="PRINTS" id="PR00196">
    <property type="entry name" value="ANNEXIN"/>
</dbReference>
<dbReference type="SMART" id="SM00335">
    <property type="entry name" value="ANX"/>
    <property type="match status" value="4"/>
</dbReference>
<dbReference type="AlphaFoldDB" id="A0A813KCA4"/>
<gene>
    <name evidence="4" type="ORF">PGLA2088_LOCUS29769</name>
</gene>
<sequence>MTKAEAQATEVHYNEFYKEEDGNFADLRKLLASELGGSFLESMFGLIDIAGPKGHSVHEENYPLEAQRMAKFFSEQVVEKYSDPTAQQLGKGPLEGPLMLCGMEDIFICGGYADYEMPASRPVFVHPDRAHLLEGQPTEVEEAEKLLKDVQVETKVVDGFRESAERDYAACRDTVVPERSQRLKYLDHFLDQMLKDNGCMMEFCASRDADFVHEAVEGWGTDEDKLIRVLCALPKKQLQRVDQIYEERYEKSLRQVTDSELGGMFEGDFKYFMKCVLTKNVELDAELLKESMVGWGTNDGLLCELLCTRSNGELKAAKAILGEESLKDMVEGDTSGGYQALLIACMRAQRDESLGKADEAAAELQATQLHDAGFGGGDQDPQVIVDILSQASVARVEAIKSSYETQYGTPMAEAIKESMGGDWEKALLARCYDKNTYYATTLEGAFKGWGTDERAISRILGRSSKPEIKRIANRYQQLYGRTLKDAIESEVSGNFKKALLCMLFAESPGKFLLDSMLEDILIKAQDDVNLSVLDLNEAATRWYRSQGFVISGISKDFLGTREDANVIVYQAMQRLQGKPREKAALKGKGPPNMFRADVLQEDIRIVYPDGSGTFDVKIVDFIEKGKDRLHAVDSAGLSLWDGETFTDQIDLNDFFRAGHVHFLRHLSLVMRDAELNKKLARQEKAQLRQHELEEIAAQAHARRSRPESLEDLDKRRRSKVARLVD</sequence>
<proteinExistence type="predicted"/>
<comment type="caution">
    <text evidence="4">The sequence shown here is derived from an EMBL/GenBank/DDBJ whole genome shotgun (WGS) entry which is preliminary data.</text>
</comment>
<feature type="compositionally biased region" description="Basic and acidic residues" evidence="3">
    <location>
        <begin position="704"/>
        <end position="714"/>
    </location>
</feature>
<name>A0A813KCA4_POLGL</name>
<evidence type="ECO:0000256" key="3">
    <source>
        <dbReference type="SAM" id="MobiDB-lite"/>
    </source>
</evidence>
<keyword evidence="1" id="KW-0677">Repeat</keyword>
<dbReference type="SUPFAM" id="SSF47874">
    <property type="entry name" value="Annexin"/>
    <property type="match status" value="1"/>
</dbReference>
<evidence type="ECO:0008006" key="6">
    <source>
        <dbReference type="Google" id="ProtNLM"/>
    </source>
</evidence>
<reference evidence="4" key="1">
    <citation type="submission" date="2021-02" db="EMBL/GenBank/DDBJ databases">
        <authorList>
            <person name="Dougan E. K."/>
            <person name="Rhodes N."/>
            <person name="Thang M."/>
            <person name="Chan C."/>
        </authorList>
    </citation>
    <scope>NUCLEOTIDE SEQUENCE</scope>
</reference>
<dbReference type="GO" id="GO:0005737">
    <property type="term" value="C:cytoplasm"/>
    <property type="evidence" value="ECO:0007669"/>
    <property type="project" value="TreeGrafter"/>
</dbReference>
<dbReference type="GO" id="GO:0005509">
    <property type="term" value="F:calcium ion binding"/>
    <property type="evidence" value="ECO:0007669"/>
    <property type="project" value="InterPro"/>
</dbReference>
<dbReference type="PANTHER" id="PTHR10502">
    <property type="entry name" value="ANNEXIN"/>
    <property type="match status" value="1"/>
</dbReference>
<dbReference type="GO" id="GO:0012506">
    <property type="term" value="C:vesicle membrane"/>
    <property type="evidence" value="ECO:0007669"/>
    <property type="project" value="TreeGrafter"/>
</dbReference>
<keyword evidence="2" id="KW-0041">Annexin</keyword>
<dbReference type="GO" id="GO:0005544">
    <property type="term" value="F:calcium-dependent phospholipid binding"/>
    <property type="evidence" value="ECO:0007669"/>
    <property type="project" value="InterPro"/>
</dbReference>
<feature type="region of interest" description="Disordered" evidence="3">
    <location>
        <begin position="696"/>
        <end position="725"/>
    </location>
</feature>
<accession>A0A813KCA4</accession>
<evidence type="ECO:0000256" key="1">
    <source>
        <dbReference type="ARBA" id="ARBA00022737"/>
    </source>
</evidence>
<dbReference type="GO" id="GO:0001786">
    <property type="term" value="F:phosphatidylserine binding"/>
    <property type="evidence" value="ECO:0007669"/>
    <property type="project" value="TreeGrafter"/>
</dbReference>
<dbReference type="EMBL" id="CAJNNW010028483">
    <property type="protein sequence ID" value="CAE8696296.1"/>
    <property type="molecule type" value="Genomic_DNA"/>
</dbReference>
<evidence type="ECO:0000313" key="4">
    <source>
        <dbReference type="EMBL" id="CAE8696296.1"/>
    </source>
</evidence>
<feature type="compositionally biased region" description="Basic residues" evidence="3">
    <location>
        <begin position="715"/>
        <end position="725"/>
    </location>
</feature>